<keyword evidence="9" id="KW-1185">Reference proteome</keyword>
<dbReference type="OrthoDB" id="9758209at2"/>
<evidence type="ECO:0000256" key="5">
    <source>
        <dbReference type="ARBA" id="ARBA00022833"/>
    </source>
</evidence>
<feature type="domain" description="Peptidase M14" evidence="7">
    <location>
        <begin position="133"/>
        <end position="331"/>
    </location>
</feature>
<comment type="caution">
    <text evidence="8">The sequence shown here is derived from an EMBL/GenBank/DDBJ whole genome shotgun (WGS) entry which is preliminary data.</text>
</comment>
<evidence type="ECO:0000313" key="8">
    <source>
        <dbReference type="EMBL" id="PEN05474.1"/>
    </source>
</evidence>
<dbReference type="GO" id="GO:0006508">
    <property type="term" value="P:proteolysis"/>
    <property type="evidence" value="ECO:0007669"/>
    <property type="project" value="UniProtKB-KW"/>
</dbReference>
<keyword evidence="5" id="KW-0862">Zinc</keyword>
<keyword evidence="4" id="KW-0378">Hydrolase</keyword>
<sequence>MMRPGPSAFKIARKREAEPVGMASSNPMQENTAHPQYKRCVAPCQSNPLHCSRHQFLRPSGGFAMLCSPPLVFLDALVLLMRVATRFVTYFAASLVVAVLWAGPAPVQAQVPSFESVTGHAFGERVTQAYQMQDYLEAVAAASDRVIVEQSGTSWEGRPLMHAIVTAPANHARLDEIQANAQALGDPRELSDAEAESIIADQPAVFWFGGSIHGFELSGSEAALKMLERLAMQDDAVTQTILENTVVIIDPMLNPDGRDAFAYHNHETMGAEANPDNQDWANDFTAWEALKYRTSHYYFDINRDWFAPYAQRDASPRACAASLAPASRNRQPRDGLRC</sequence>
<dbReference type="GO" id="GO:0008270">
    <property type="term" value="F:zinc ion binding"/>
    <property type="evidence" value="ECO:0007669"/>
    <property type="project" value="InterPro"/>
</dbReference>
<evidence type="ECO:0000259" key="7">
    <source>
        <dbReference type="Pfam" id="PF00246"/>
    </source>
</evidence>
<name>A0A2H3NIW5_9BACT</name>
<dbReference type="Proteomes" id="UP000221024">
    <property type="component" value="Unassembled WGS sequence"/>
</dbReference>
<dbReference type="PANTHER" id="PTHR11705">
    <property type="entry name" value="PROTEASE FAMILY M14 CARBOXYPEPTIDASE A,B"/>
    <property type="match status" value="1"/>
</dbReference>
<organism evidence="8 9">
    <name type="scientific">Longimonas halophila</name>
    <dbReference type="NCBI Taxonomy" id="1469170"/>
    <lineage>
        <taxon>Bacteria</taxon>
        <taxon>Pseudomonadati</taxon>
        <taxon>Rhodothermota</taxon>
        <taxon>Rhodothermia</taxon>
        <taxon>Rhodothermales</taxon>
        <taxon>Salisaetaceae</taxon>
        <taxon>Longimonas</taxon>
    </lineage>
</organism>
<dbReference type="EMBL" id="PDEP01000014">
    <property type="protein sequence ID" value="PEN05474.1"/>
    <property type="molecule type" value="Genomic_DNA"/>
</dbReference>
<dbReference type="Gene3D" id="3.40.630.10">
    <property type="entry name" value="Zn peptidases"/>
    <property type="match status" value="1"/>
</dbReference>
<dbReference type="AlphaFoldDB" id="A0A2H3NIW5"/>
<evidence type="ECO:0000313" key="9">
    <source>
        <dbReference type="Proteomes" id="UP000221024"/>
    </source>
</evidence>
<accession>A0A2H3NIW5</accession>
<comment type="cofactor">
    <cofactor evidence="1">
        <name>Zn(2+)</name>
        <dbReference type="ChEBI" id="CHEBI:29105"/>
    </cofactor>
</comment>
<dbReference type="PANTHER" id="PTHR11705:SF143">
    <property type="entry name" value="SLL0236 PROTEIN"/>
    <property type="match status" value="1"/>
</dbReference>
<proteinExistence type="inferred from homology"/>
<keyword evidence="6" id="KW-0482">Metalloprotease</keyword>
<evidence type="ECO:0000256" key="3">
    <source>
        <dbReference type="ARBA" id="ARBA00022670"/>
    </source>
</evidence>
<evidence type="ECO:0000256" key="2">
    <source>
        <dbReference type="ARBA" id="ARBA00005988"/>
    </source>
</evidence>
<dbReference type="SUPFAM" id="SSF53187">
    <property type="entry name" value="Zn-dependent exopeptidases"/>
    <property type="match status" value="1"/>
</dbReference>
<dbReference type="Pfam" id="PF00246">
    <property type="entry name" value="Peptidase_M14"/>
    <property type="match status" value="1"/>
</dbReference>
<gene>
    <name evidence="8" type="ORF">CRI93_13170</name>
</gene>
<reference evidence="8 9" key="1">
    <citation type="submission" date="2017-10" db="EMBL/GenBank/DDBJ databases">
        <title>Draft genome of Longimonas halophila.</title>
        <authorList>
            <person name="Goh K.M."/>
            <person name="Shamsir M.S."/>
            <person name="Lim S.W."/>
        </authorList>
    </citation>
    <scope>NUCLEOTIDE SEQUENCE [LARGE SCALE GENOMIC DNA]</scope>
    <source>
        <strain evidence="8 9">KCTC 42399</strain>
    </source>
</reference>
<evidence type="ECO:0000256" key="6">
    <source>
        <dbReference type="ARBA" id="ARBA00023049"/>
    </source>
</evidence>
<keyword evidence="3" id="KW-0645">Protease</keyword>
<protein>
    <recommendedName>
        <fullName evidence="7">Peptidase M14 domain-containing protein</fullName>
    </recommendedName>
</protein>
<evidence type="ECO:0000256" key="1">
    <source>
        <dbReference type="ARBA" id="ARBA00001947"/>
    </source>
</evidence>
<evidence type="ECO:0000256" key="4">
    <source>
        <dbReference type="ARBA" id="ARBA00022801"/>
    </source>
</evidence>
<comment type="similarity">
    <text evidence="2">Belongs to the peptidase M14 family.</text>
</comment>
<dbReference type="InterPro" id="IPR000834">
    <property type="entry name" value="Peptidase_M14"/>
</dbReference>
<dbReference type="GO" id="GO:0004181">
    <property type="term" value="F:metallocarboxypeptidase activity"/>
    <property type="evidence" value="ECO:0007669"/>
    <property type="project" value="InterPro"/>
</dbReference>
<dbReference type="GO" id="GO:0005615">
    <property type="term" value="C:extracellular space"/>
    <property type="evidence" value="ECO:0007669"/>
    <property type="project" value="TreeGrafter"/>
</dbReference>